<feature type="compositionally biased region" description="Basic residues" evidence="1">
    <location>
        <begin position="92"/>
        <end position="108"/>
    </location>
</feature>
<name>A0A9W7AU48_9STRA</name>
<comment type="caution">
    <text evidence="3">The sequence shown here is derived from an EMBL/GenBank/DDBJ whole genome shotgun (WGS) entry which is preliminary data.</text>
</comment>
<gene>
    <name evidence="3" type="ORF">TrLO_g9457</name>
</gene>
<dbReference type="InterPro" id="IPR029044">
    <property type="entry name" value="Nucleotide-diphossugar_trans"/>
</dbReference>
<dbReference type="EMBL" id="BRXW01000773">
    <property type="protein sequence ID" value="GMH76651.1"/>
    <property type="molecule type" value="Genomic_DNA"/>
</dbReference>
<feature type="compositionally biased region" description="Basic residues" evidence="1">
    <location>
        <begin position="154"/>
        <end position="166"/>
    </location>
</feature>
<keyword evidence="2" id="KW-0812">Transmembrane</keyword>
<evidence type="ECO:0000313" key="3">
    <source>
        <dbReference type="EMBL" id="GMH76651.1"/>
    </source>
</evidence>
<feature type="transmembrane region" description="Helical" evidence="2">
    <location>
        <begin position="111"/>
        <end position="132"/>
    </location>
</feature>
<keyword evidence="2" id="KW-1133">Transmembrane helix</keyword>
<feature type="compositionally biased region" description="Polar residues" evidence="1">
    <location>
        <begin position="19"/>
        <end position="33"/>
    </location>
</feature>
<evidence type="ECO:0000313" key="4">
    <source>
        <dbReference type="Proteomes" id="UP001165122"/>
    </source>
</evidence>
<feature type="region of interest" description="Disordered" evidence="1">
    <location>
        <begin position="1"/>
        <end position="108"/>
    </location>
</feature>
<accession>A0A9W7AU48</accession>
<keyword evidence="2" id="KW-0472">Membrane</keyword>
<feature type="region of interest" description="Disordered" evidence="1">
    <location>
        <begin position="151"/>
        <end position="177"/>
    </location>
</feature>
<dbReference type="Gene3D" id="3.90.550.10">
    <property type="entry name" value="Spore Coat Polysaccharide Biosynthesis Protein SpsA, Chain A"/>
    <property type="match status" value="1"/>
</dbReference>
<proteinExistence type="predicted"/>
<sequence length="1482" mass="165865">MQSPSSHLSPISHPSQSLKTQPGSAFNHTNTKRTPQSPFQPFTTPSTIPHGGPSHSSARLRTTNSTSQSDRFESSPSPPNTNDLAAALLTPPKHRRNRLTKSNKHHKKRSCFSKTLIGAMILVAWTAILLFFQNAPGITISLQSDKNTVEWSNKKRHSHQPIKPLKHSSNTPDNPNPNLLDGMRFVWRDRHPDLSTAHSKNVVYDAIYISVHLTSTHDSLATTALFEQLTSSSQPLTNHIFYSTIGLPPKRALCQSPKCHHLDHFTDGDDFVALTALYDHCQSHPTHTVAFMHNYESPVDGPSDSDSHLRQTNLQALTDPDGCATMPASCNVCSARFLPLPHFHSAGNMFATRCDYVTNLVDPLHFKRTMLEVAASAFLDLEQAEKWQPNSINPMTLSSNSRLGTGRYASSHWIHSHPAITPCDTFPLVETQLLSESFHPKMAMAPRFPFGVYWAMPSTTNTQAKLQKEPWLLYEGREHEWLELYDGLPPKDSWINGFYRNMDPKTSVCDTLWKGEVAGQPVHKKEQKIHIVISHCGGDLHWLKDYTAGFTIATVTVMSKCGQAVVGAPLKAKIQTLPNVGRCDHSYAKFMADLVDETEMAPNPNDIVLFLKDTAAQNPNSLGPQLNLYDVIRIASSRGFACLQTPHQDQSIFHETAILVSYKQRKYERLDRDKTVKNDFPSSYEDLYDWAEHLGFAHPRPLTPVCYKGSFGSTVEMIQARGNLWKKMEISLSRADNIEESHFAERSWAALLSFHIVPDKVSILQKASSHTLGTQEDIMSRKRGFWGPLSNCDLTASKRKDAAKSWLSVEWLKVAMDSSHTYTVCNGLGNQLLAHAGNIAYAITQKKNILIPNAYIINGAQTMHDEKMRLMDVTPSNSEYAKLSDIFDTDALIQFIESFGITAALVPYRDEMHANLKCSWSLDRADPVIATKVLSSFKPSPLIGRIVDAVQDGLADENAVCVHHRDGEDWKAHCASWETIPDGVWRHNCMNNPKRTLAMDVSSRLLNSTKLPPIFYVGDHNPPPDLENFGFSVVTRSQIIIDAKHLAKPDYDGFNNLAPSDDSVLLGSQKLKEILSNHDRPCPPSFRDICAVVDFLACSTLKNFVGNSVSTWSALQIAQRFGEATWYNSRSVPLATMLRAYAIPIVYTYTELSAETGKYMLMTSIQSAKLYNPTSPIHVLYHGNSDNNFLAWLDENNVNVHPHKPAWLPIVTSMFQHGNVKKSHLFEHIGNYIGTWQRIDIPLHVNAEYVLLLDCDTVVSASFTYADFGLEMTKSIAFSAEMDENSNEPWNAGVALLNLPYLRETYDDFLAFIGNHSDNSPFNVVMKSGAIIEAPSDQGAYLSFYADTKKFLDRKFNVKPYYKNTPKSVAKVIHYHGAKPHDYVGKWLGRECSPAVQFLCERKERDMPNLCWSLKSFADAIVMDGGLLLKDYCKSAFRDAVGSLVTEYGEDSCFKFFSVLSQSTIEEIQDSGCKQVLAVATF</sequence>
<feature type="compositionally biased region" description="Low complexity" evidence="1">
    <location>
        <begin position="1"/>
        <end position="18"/>
    </location>
</feature>
<feature type="compositionally biased region" description="Low complexity" evidence="1">
    <location>
        <begin position="34"/>
        <end position="47"/>
    </location>
</feature>
<evidence type="ECO:0000256" key="1">
    <source>
        <dbReference type="SAM" id="MobiDB-lite"/>
    </source>
</evidence>
<protein>
    <submittedName>
        <fullName evidence="3">Uncharacterized protein</fullName>
    </submittedName>
</protein>
<keyword evidence="4" id="KW-1185">Reference proteome</keyword>
<evidence type="ECO:0000256" key="2">
    <source>
        <dbReference type="SAM" id="Phobius"/>
    </source>
</evidence>
<dbReference type="Gene3D" id="3.40.50.11350">
    <property type="match status" value="1"/>
</dbReference>
<dbReference type="Proteomes" id="UP001165122">
    <property type="component" value="Unassembled WGS sequence"/>
</dbReference>
<reference evidence="4" key="1">
    <citation type="journal article" date="2023" name="Commun. Biol.">
        <title>Genome analysis of Parmales, the sister group of diatoms, reveals the evolutionary specialization of diatoms from phago-mixotrophs to photoautotrophs.</title>
        <authorList>
            <person name="Ban H."/>
            <person name="Sato S."/>
            <person name="Yoshikawa S."/>
            <person name="Yamada K."/>
            <person name="Nakamura Y."/>
            <person name="Ichinomiya M."/>
            <person name="Sato N."/>
            <person name="Blanc-Mathieu R."/>
            <person name="Endo H."/>
            <person name="Kuwata A."/>
            <person name="Ogata H."/>
        </authorList>
    </citation>
    <scope>NUCLEOTIDE SEQUENCE [LARGE SCALE GENOMIC DNA]</scope>
    <source>
        <strain evidence="4">NIES 3700</strain>
    </source>
</reference>
<dbReference type="OrthoDB" id="533531at2759"/>
<dbReference type="SUPFAM" id="SSF53448">
    <property type="entry name" value="Nucleotide-diphospho-sugar transferases"/>
    <property type="match status" value="1"/>
</dbReference>
<feature type="compositionally biased region" description="Polar residues" evidence="1">
    <location>
        <begin position="54"/>
        <end position="69"/>
    </location>
</feature>
<organism evidence="3 4">
    <name type="scientific">Triparma laevis f. longispina</name>
    <dbReference type="NCBI Taxonomy" id="1714387"/>
    <lineage>
        <taxon>Eukaryota</taxon>
        <taxon>Sar</taxon>
        <taxon>Stramenopiles</taxon>
        <taxon>Ochrophyta</taxon>
        <taxon>Bolidophyceae</taxon>
        <taxon>Parmales</taxon>
        <taxon>Triparmaceae</taxon>
        <taxon>Triparma</taxon>
    </lineage>
</organism>